<sequence length="100" mass="11168">MDKVLGIELKNIGRCDISHTLYDGKISESPFFVESTAVNIQIDQKTGVSFGILSGLRLQESNHMLLQLLIGSPQSQPQTYVCVRLNVHNKGYSFQTTRRG</sequence>
<dbReference type="EMBL" id="CAXDID020000572">
    <property type="protein sequence ID" value="CAL6103876.1"/>
    <property type="molecule type" value="Genomic_DNA"/>
</dbReference>
<evidence type="ECO:0000313" key="1">
    <source>
        <dbReference type="EMBL" id="CAI9921028.1"/>
    </source>
</evidence>
<evidence type="ECO:0000313" key="2">
    <source>
        <dbReference type="EMBL" id="CAL6103876.1"/>
    </source>
</evidence>
<organism evidence="1">
    <name type="scientific">Hexamita inflata</name>
    <dbReference type="NCBI Taxonomy" id="28002"/>
    <lineage>
        <taxon>Eukaryota</taxon>
        <taxon>Metamonada</taxon>
        <taxon>Diplomonadida</taxon>
        <taxon>Hexamitidae</taxon>
        <taxon>Hexamitinae</taxon>
        <taxon>Hexamita</taxon>
    </lineage>
</organism>
<dbReference type="Proteomes" id="UP001642409">
    <property type="component" value="Unassembled WGS sequence"/>
</dbReference>
<accession>A0AA86TSS5</accession>
<protein>
    <submittedName>
        <fullName evidence="2">Hypothetical_protein</fullName>
    </submittedName>
</protein>
<gene>
    <name evidence="2" type="ORF">HINF_LOCUS72363</name>
    <name evidence="1" type="ORF">HINF_LOCUS8673</name>
</gene>
<keyword evidence="3" id="KW-1185">Reference proteome</keyword>
<reference evidence="2 3" key="2">
    <citation type="submission" date="2024-07" db="EMBL/GenBank/DDBJ databases">
        <authorList>
            <person name="Akdeniz Z."/>
        </authorList>
    </citation>
    <scope>NUCLEOTIDE SEQUENCE [LARGE SCALE GENOMIC DNA]</scope>
</reference>
<dbReference type="EMBL" id="CATOUU010000209">
    <property type="protein sequence ID" value="CAI9921028.1"/>
    <property type="molecule type" value="Genomic_DNA"/>
</dbReference>
<reference evidence="1" key="1">
    <citation type="submission" date="2023-06" db="EMBL/GenBank/DDBJ databases">
        <authorList>
            <person name="Kurt Z."/>
        </authorList>
    </citation>
    <scope>NUCLEOTIDE SEQUENCE</scope>
</reference>
<comment type="caution">
    <text evidence="1">The sequence shown here is derived from an EMBL/GenBank/DDBJ whole genome shotgun (WGS) entry which is preliminary data.</text>
</comment>
<proteinExistence type="predicted"/>
<dbReference type="AlphaFoldDB" id="A0AA86TSS5"/>
<name>A0AA86TSS5_9EUKA</name>
<evidence type="ECO:0000313" key="3">
    <source>
        <dbReference type="Proteomes" id="UP001642409"/>
    </source>
</evidence>